<proteinExistence type="predicted"/>
<dbReference type="Proteomes" id="UP000001699">
    <property type="component" value="Unassembled WGS sequence"/>
</dbReference>
<name>B0XW92_ASPFC</name>
<evidence type="ECO:0000313" key="1">
    <source>
        <dbReference type="EMBL" id="EDP54344.1"/>
    </source>
</evidence>
<evidence type="ECO:0000313" key="2">
    <source>
        <dbReference type="Proteomes" id="UP000001699"/>
    </source>
</evidence>
<gene>
    <name evidence="1" type="ORF">AFUB_024000</name>
</gene>
<dbReference type="AlphaFoldDB" id="B0XW92"/>
<protein>
    <submittedName>
        <fullName evidence="1">Uncharacterized protein</fullName>
    </submittedName>
</protein>
<dbReference type="HOGENOM" id="CLU_2721745_0_0_1"/>
<sequence>MFVLCLSGLARWFDSLSGTIDQGKPGRYLIPGIGEHASTAPLHPDQKTVRKSLIPFSPYPSVQPQSDQSCFI</sequence>
<accession>B0XW92</accession>
<reference evidence="1 2" key="1">
    <citation type="journal article" date="2008" name="PLoS Genet.">
        <title>Genomic islands in the pathogenic filamentous fungus Aspergillus fumigatus.</title>
        <authorList>
            <person name="Fedorova N.D."/>
            <person name="Khaldi N."/>
            <person name="Joardar V.S."/>
            <person name="Maiti R."/>
            <person name="Amedeo P."/>
            <person name="Anderson M.J."/>
            <person name="Crabtree J."/>
            <person name="Silva J.C."/>
            <person name="Badger J.H."/>
            <person name="Albarraq A."/>
            <person name="Angiuoli S."/>
            <person name="Bussey H."/>
            <person name="Bowyer P."/>
            <person name="Cotty P.J."/>
            <person name="Dyer P.S."/>
            <person name="Egan A."/>
            <person name="Galens K."/>
            <person name="Fraser-Liggett C.M."/>
            <person name="Haas B.J."/>
            <person name="Inman J.M."/>
            <person name="Kent R."/>
            <person name="Lemieux S."/>
            <person name="Malavazi I."/>
            <person name="Orvis J."/>
            <person name="Roemer T."/>
            <person name="Ronning C.M."/>
            <person name="Sundaram J.P."/>
            <person name="Sutton G."/>
            <person name="Turner G."/>
            <person name="Venter J.C."/>
            <person name="White O.R."/>
            <person name="Whitty B.R."/>
            <person name="Youngman P."/>
            <person name="Wolfe K.H."/>
            <person name="Goldman G.H."/>
            <person name="Wortman J.R."/>
            <person name="Jiang B."/>
            <person name="Denning D.W."/>
            <person name="Nierman W.C."/>
        </authorList>
    </citation>
    <scope>NUCLEOTIDE SEQUENCE [LARGE SCALE GENOMIC DNA]</scope>
    <source>
        <strain evidence="2">CBS 144.89 / FGSC A1163 / CEA10</strain>
    </source>
</reference>
<dbReference type="EMBL" id="DS499595">
    <property type="protein sequence ID" value="EDP54344.1"/>
    <property type="molecule type" value="Genomic_DNA"/>
</dbReference>
<keyword evidence="2" id="KW-1185">Reference proteome</keyword>
<organism evidence="1 2">
    <name type="scientific">Aspergillus fumigatus (strain CBS 144.89 / FGSC A1163 / CEA10)</name>
    <name type="common">Neosartorya fumigata</name>
    <dbReference type="NCBI Taxonomy" id="451804"/>
    <lineage>
        <taxon>Eukaryota</taxon>
        <taxon>Fungi</taxon>
        <taxon>Dikarya</taxon>
        <taxon>Ascomycota</taxon>
        <taxon>Pezizomycotina</taxon>
        <taxon>Eurotiomycetes</taxon>
        <taxon>Eurotiomycetidae</taxon>
        <taxon>Eurotiales</taxon>
        <taxon>Aspergillaceae</taxon>
        <taxon>Aspergillus</taxon>
        <taxon>Aspergillus subgen. Fumigati</taxon>
    </lineage>
</organism>
<dbReference type="VEuPathDB" id="FungiDB:AFUB_024000"/>